<comment type="caution">
    <text evidence="4">The sequence shown here is derived from an EMBL/GenBank/DDBJ whole genome shotgun (WGS) entry which is preliminary data.</text>
</comment>
<reference evidence="4 5" key="1">
    <citation type="submission" date="2021-02" db="EMBL/GenBank/DDBJ databases">
        <title>Genome Streptomyces sp. RHZ10.</title>
        <authorList>
            <person name="Besaury L."/>
        </authorList>
    </citation>
    <scope>NUCLEOTIDE SEQUENCE [LARGE SCALE GENOMIC DNA]</scope>
    <source>
        <strain evidence="4 5">RHZ10</strain>
    </source>
</reference>
<dbReference type="PROSITE" id="PS01124">
    <property type="entry name" value="HTH_ARAC_FAMILY_2"/>
    <property type="match status" value="1"/>
</dbReference>
<dbReference type="Proteomes" id="UP000712045">
    <property type="component" value="Unassembled WGS sequence"/>
</dbReference>
<dbReference type="SUPFAM" id="SSF46689">
    <property type="entry name" value="Homeodomain-like"/>
    <property type="match status" value="2"/>
</dbReference>
<dbReference type="PANTHER" id="PTHR43130">
    <property type="entry name" value="ARAC-FAMILY TRANSCRIPTIONAL REGULATOR"/>
    <property type="match status" value="1"/>
</dbReference>
<evidence type="ECO:0000259" key="3">
    <source>
        <dbReference type="PROSITE" id="PS01124"/>
    </source>
</evidence>
<feature type="domain" description="HTH araC/xylS-type" evidence="3">
    <location>
        <begin position="229"/>
        <end position="327"/>
    </location>
</feature>
<keyword evidence="5" id="KW-1185">Reference proteome</keyword>
<dbReference type="InterPro" id="IPR052158">
    <property type="entry name" value="INH-QAR"/>
</dbReference>
<keyword evidence="2" id="KW-0804">Transcription</keyword>
<proteinExistence type="predicted"/>
<sequence>MDHYEVLEGARPATFRAVRDMTSVRVLDLEGAMATSVAITVDVLDTANRLALRSGRANQFDVQPWVANGYGDATDPVDLVVVPGLGMRNTQEVRSRLAAPDARAGAHYLKEAATAGSEIAASCAGVFLLAEAGILDQRRATTTWWLAPLFACRYPAVRLTPADLVVTDGPVTTAGAALAHLDLMLTLVGRHAGEALARECARYLAVDRRRSQSPYVMPETIGGADSDVAIARSWALQHLDTSIGVRDLAAAAHLSPRTLTRRISEATGMSPARFLRRLRVERAVELLHNTDLAVTGVAHAVGYSDPTALRRAMSQELGMSPRTVRGQRTRAH</sequence>
<dbReference type="InterPro" id="IPR002818">
    <property type="entry name" value="DJ-1/PfpI"/>
</dbReference>
<evidence type="ECO:0000256" key="1">
    <source>
        <dbReference type="ARBA" id="ARBA00023015"/>
    </source>
</evidence>
<dbReference type="InterPro" id="IPR029062">
    <property type="entry name" value="Class_I_gatase-like"/>
</dbReference>
<evidence type="ECO:0000313" key="4">
    <source>
        <dbReference type="EMBL" id="MBM7053948.1"/>
    </source>
</evidence>
<dbReference type="SUPFAM" id="SSF52317">
    <property type="entry name" value="Class I glutamine amidotransferase-like"/>
    <property type="match status" value="1"/>
</dbReference>
<dbReference type="Pfam" id="PF12833">
    <property type="entry name" value="HTH_18"/>
    <property type="match status" value="1"/>
</dbReference>
<accession>A0ABS2HVZ3</accession>
<dbReference type="RefSeq" id="WP_205082151.1">
    <property type="nucleotide sequence ID" value="NZ_JAFEUF010000028.1"/>
</dbReference>
<keyword evidence="1" id="KW-0805">Transcription regulation</keyword>
<name>A0ABS2HVZ3_9ACTN</name>
<dbReference type="Pfam" id="PF01965">
    <property type="entry name" value="DJ-1_PfpI"/>
    <property type="match status" value="1"/>
</dbReference>
<dbReference type="PANTHER" id="PTHR43130:SF3">
    <property type="entry name" value="HTH-TYPE TRANSCRIPTIONAL REGULATOR RV1931C"/>
    <property type="match status" value="1"/>
</dbReference>
<evidence type="ECO:0000256" key="2">
    <source>
        <dbReference type="ARBA" id="ARBA00023163"/>
    </source>
</evidence>
<dbReference type="Gene3D" id="1.10.10.60">
    <property type="entry name" value="Homeodomain-like"/>
    <property type="match status" value="1"/>
</dbReference>
<dbReference type="SMART" id="SM00342">
    <property type="entry name" value="HTH_ARAC"/>
    <property type="match status" value="1"/>
</dbReference>
<dbReference type="InterPro" id="IPR018060">
    <property type="entry name" value="HTH_AraC"/>
</dbReference>
<organism evidence="4 5">
    <name type="scientific">Streptomyces durocortorensis</name>
    <dbReference type="NCBI Taxonomy" id="2811104"/>
    <lineage>
        <taxon>Bacteria</taxon>
        <taxon>Bacillati</taxon>
        <taxon>Actinomycetota</taxon>
        <taxon>Actinomycetes</taxon>
        <taxon>Kitasatosporales</taxon>
        <taxon>Streptomycetaceae</taxon>
        <taxon>Streptomyces</taxon>
    </lineage>
</organism>
<evidence type="ECO:0000313" key="5">
    <source>
        <dbReference type="Proteomes" id="UP000712045"/>
    </source>
</evidence>
<dbReference type="InterPro" id="IPR009057">
    <property type="entry name" value="Homeodomain-like_sf"/>
</dbReference>
<protein>
    <submittedName>
        <fullName evidence="4">Helix-turn-helix domain-containing protein</fullName>
    </submittedName>
</protein>
<gene>
    <name evidence="4" type="ORF">JS521_08725</name>
</gene>
<dbReference type="Gene3D" id="3.40.50.880">
    <property type="match status" value="1"/>
</dbReference>
<dbReference type="EMBL" id="JAFEUF010000028">
    <property type="protein sequence ID" value="MBM7053948.1"/>
    <property type="molecule type" value="Genomic_DNA"/>
</dbReference>